<organism evidence="4 5">
    <name type="scientific">Cryptosporidium xiaoi</name>
    <dbReference type="NCBI Taxonomy" id="659607"/>
    <lineage>
        <taxon>Eukaryota</taxon>
        <taxon>Sar</taxon>
        <taxon>Alveolata</taxon>
        <taxon>Apicomplexa</taxon>
        <taxon>Conoidasida</taxon>
        <taxon>Coccidia</taxon>
        <taxon>Eucoccidiorida</taxon>
        <taxon>Eimeriorina</taxon>
        <taxon>Cryptosporidiidae</taxon>
        <taxon>Cryptosporidium</taxon>
    </lineage>
</organism>
<dbReference type="Gene3D" id="3.40.50.300">
    <property type="entry name" value="P-loop containing nucleotide triphosphate hydrolases"/>
    <property type="match status" value="1"/>
</dbReference>
<accession>A0AAV9XWI3</accession>
<dbReference type="PANTHER" id="PTHR11259:SF2">
    <property type="entry name" value="GH16429P"/>
    <property type="match status" value="1"/>
</dbReference>
<keyword evidence="5" id="KW-1185">Reference proteome</keyword>
<evidence type="ECO:0000313" key="5">
    <source>
        <dbReference type="Proteomes" id="UP001311799"/>
    </source>
</evidence>
<dbReference type="Gene3D" id="3.30.450.190">
    <property type="match status" value="1"/>
</dbReference>
<comment type="caution">
    <text evidence="4">The sequence shown here is derived from an EMBL/GenBank/DDBJ whole genome shotgun (WGS) entry which is preliminary data.</text>
</comment>
<evidence type="ECO:0000256" key="3">
    <source>
        <dbReference type="ARBA" id="ARBA00023134"/>
    </source>
</evidence>
<keyword evidence="3" id="KW-0342">GTP-binding</keyword>
<dbReference type="EMBL" id="JAWDEY010000018">
    <property type="protein sequence ID" value="KAK6588963.1"/>
    <property type="molecule type" value="Genomic_DNA"/>
</dbReference>
<dbReference type="Proteomes" id="UP001311799">
    <property type="component" value="Unassembled WGS sequence"/>
</dbReference>
<dbReference type="GO" id="GO:1990131">
    <property type="term" value="C:Gtr1-Gtr2 GTPase complex"/>
    <property type="evidence" value="ECO:0007669"/>
    <property type="project" value="TreeGrafter"/>
</dbReference>
<dbReference type="GO" id="GO:0010507">
    <property type="term" value="P:negative regulation of autophagy"/>
    <property type="evidence" value="ECO:0007669"/>
    <property type="project" value="TreeGrafter"/>
</dbReference>
<dbReference type="AlphaFoldDB" id="A0AAV9XWI3"/>
<dbReference type="InterPro" id="IPR006762">
    <property type="entry name" value="Gtr1_RagA"/>
</dbReference>
<protein>
    <submittedName>
        <fullName evidence="4">Uncharacterized protein</fullName>
    </submittedName>
</protein>
<comment type="similarity">
    <text evidence="1">Belongs to the GTR/RAG GTP-binding protein family.</text>
</comment>
<dbReference type="GO" id="GO:0005634">
    <property type="term" value="C:nucleus"/>
    <property type="evidence" value="ECO:0007669"/>
    <property type="project" value="TreeGrafter"/>
</dbReference>
<gene>
    <name evidence="4" type="ORF">RS030_263665</name>
</gene>
<keyword evidence="2" id="KW-0547">Nucleotide-binding</keyword>
<dbReference type="PANTHER" id="PTHR11259">
    <property type="entry name" value="RAS-RELATED GTP BINDING RAG/GTR YEAST"/>
    <property type="match status" value="1"/>
</dbReference>
<sequence>MVNVSSNIDRLDMYLNSNVSNDILLSSNESVDNNTEGSFGTVPMSIPKSMSNVENSISRVFINESDRAIFNKRIPLIMFCGLGGSGKTSIIQMLYKKLSPYETMSLPSTKQGSILEINGDSKLFPSIGLIDLPGNGQTQDTLINEDILEKVSLIIFVIDSQNNPYNDEIVRAKKLFKKALKVNKNMYFEIFMHKTDNEAFSIDDSYIEYKRDIHEKISGYIFQYGFDIDIRYHFTSIYNDSIIEALSKVIQRVSPNTQILERLLDVLVVSSSLEKAFLMDIHSRTFIACDSSLFDPIGFELCADILNVITEIAGIYSPDKNIAKTSKISCSVRLDTGHFLYIKNVDHNILVACVIRNEHIKDSNLIDINIDIFKKVLFQKFVSNK</sequence>
<dbReference type="GO" id="GO:0003924">
    <property type="term" value="F:GTPase activity"/>
    <property type="evidence" value="ECO:0007669"/>
    <property type="project" value="TreeGrafter"/>
</dbReference>
<evidence type="ECO:0000313" key="4">
    <source>
        <dbReference type="EMBL" id="KAK6588963.1"/>
    </source>
</evidence>
<evidence type="ECO:0000256" key="1">
    <source>
        <dbReference type="ARBA" id="ARBA00007756"/>
    </source>
</evidence>
<dbReference type="GO" id="GO:0009267">
    <property type="term" value="P:cellular response to starvation"/>
    <property type="evidence" value="ECO:0007669"/>
    <property type="project" value="TreeGrafter"/>
</dbReference>
<dbReference type="GO" id="GO:1904263">
    <property type="term" value="P:positive regulation of TORC1 signaling"/>
    <property type="evidence" value="ECO:0007669"/>
    <property type="project" value="TreeGrafter"/>
</dbReference>
<proteinExistence type="inferred from homology"/>
<dbReference type="InterPro" id="IPR027417">
    <property type="entry name" value="P-loop_NTPase"/>
</dbReference>
<dbReference type="SUPFAM" id="SSF52540">
    <property type="entry name" value="P-loop containing nucleoside triphosphate hydrolases"/>
    <property type="match status" value="1"/>
</dbReference>
<name>A0AAV9XWI3_9CRYT</name>
<reference evidence="4 5" key="1">
    <citation type="submission" date="2023-10" db="EMBL/GenBank/DDBJ databases">
        <title>Comparative genomics analysis reveals potential genetic determinants of host preference in Cryptosporidium xiaoi.</title>
        <authorList>
            <person name="Xiao L."/>
            <person name="Li J."/>
        </authorList>
    </citation>
    <scope>NUCLEOTIDE SEQUENCE [LARGE SCALE GENOMIC DNA]</scope>
    <source>
        <strain evidence="4 5">52996</strain>
    </source>
</reference>
<dbReference type="GO" id="GO:0005764">
    <property type="term" value="C:lysosome"/>
    <property type="evidence" value="ECO:0007669"/>
    <property type="project" value="TreeGrafter"/>
</dbReference>
<dbReference type="Pfam" id="PF04670">
    <property type="entry name" value="Gtr1_RagA"/>
    <property type="match status" value="1"/>
</dbReference>
<evidence type="ECO:0000256" key="2">
    <source>
        <dbReference type="ARBA" id="ARBA00022741"/>
    </source>
</evidence>
<dbReference type="GO" id="GO:0005525">
    <property type="term" value="F:GTP binding"/>
    <property type="evidence" value="ECO:0007669"/>
    <property type="project" value="UniProtKB-KW"/>
</dbReference>